<feature type="region of interest" description="Disordered" evidence="2">
    <location>
        <begin position="189"/>
        <end position="247"/>
    </location>
</feature>
<reference evidence="4" key="1">
    <citation type="submission" date="2021-01" db="EMBL/GenBank/DDBJ databases">
        <authorList>
            <person name="Corre E."/>
            <person name="Pelletier E."/>
            <person name="Niang G."/>
            <person name="Scheremetjew M."/>
            <person name="Finn R."/>
            <person name="Kale V."/>
            <person name="Holt S."/>
            <person name="Cochrane G."/>
            <person name="Meng A."/>
            <person name="Brown T."/>
            <person name="Cohen L."/>
        </authorList>
    </citation>
    <scope>NUCLEOTIDE SEQUENCE</scope>
    <source>
        <strain evidence="4">Isolate 1302-5</strain>
    </source>
</reference>
<feature type="compositionally biased region" description="Pro residues" evidence="2">
    <location>
        <begin position="1"/>
        <end position="10"/>
    </location>
</feature>
<keyword evidence="1" id="KW-0175">Coiled coil</keyword>
<feature type="domain" description="BZIP" evidence="3">
    <location>
        <begin position="57"/>
        <end position="104"/>
    </location>
</feature>
<evidence type="ECO:0000259" key="3">
    <source>
        <dbReference type="PROSITE" id="PS50217"/>
    </source>
</evidence>
<gene>
    <name evidence="4" type="ORF">OAUR00152_LOCUS17108</name>
</gene>
<protein>
    <recommendedName>
        <fullName evidence="3">BZIP domain-containing protein</fullName>
    </recommendedName>
</protein>
<evidence type="ECO:0000313" key="4">
    <source>
        <dbReference type="EMBL" id="CAE2243057.1"/>
    </source>
</evidence>
<dbReference type="PROSITE" id="PS00036">
    <property type="entry name" value="BZIP_BASIC"/>
    <property type="match status" value="1"/>
</dbReference>
<name>A0A7S4IY02_9STRA</name>
<evidence type="ECO:0000256" key="1">
    <source>
        <dbReference type="SAM" id="Coils"/>
    </source>
</evidence>
<dbReference type="InterPro" id="IPR004827">
    <property type="entry name" value="bZIP"/>
</dbReference>
<sequence length="358" mass="39040">MDASPPPPSPENIGSSSGQADGSASVTDEIGPSAGTKRPIVTLESLPPINREGRNLSEKKLRRLEKNRLSARECRRKKREAAQNLEREINVLEAENLRLRLQLQIGEEAEKSSCKEQEKITTGLDSLLKSGASESEIYGQIEEFKEKFADYGRDRRTAIEFHLRNVARLLMPTTTTSVAMRALHGGPISSVSRTSIPSASKCSKAQSSEALATPATPKQPKASPVVISPSNSAAAQSDSSLKSEQHPPLEPKALFQYLVNYLEVTPEQASALKDSRSVAKELDSSLQQALAVHDELSKRLTQVGEDLEAEMNSVRAILTPTQAAKFLVWVANNGACMHMLNELWSKVYPKPDADDQGS</sequence>
<dbReference type="AlphaFoldDB" id="A0A7S4IY02"/>
<dbReference type="InterPro" id="IPR046347">
    <property type="entry name" value="bZIP_sf"/>
</dbReference>
<accession>A0A7S4IY02</accession>
<dbReference type="EMBL" id="HBKQ01025166">
    <property type="protein sequence ID" value="CAE2243057.1"/>
    <property type="molecule type" value="Transcribed_RNA"/>
</dbReference>
<dbReference type="CDD" id="cd14690">
    <property type="entry name" value="bZIP_CREB1"/>
    <property type="match status" value="1"/>
</dbReference>
<organism evidence="4">
    <name type="scientific">Odontella aurita</name>
    <dbReference type="NCBI Taxonomy" id="265563"/>
    <lineage>
        <taxon>Eukaryota</taxon>
        <taxon>Sar</taxon>
        <taxon>Stramenopiles</taxon>
        <taxon>Ochrophyta</taxon>
        <taxon>Bacillariophyta</taxon>
        <taxon>Mediophyceae</taxon>
        <taxon>Biddulphiophycidae</taxon>
        <taxon>Eupodiscales</taxon>
        <taxon>Odontellaceae</taxon>
        <taxon>Odontella</taxon>
    </lineage>
</organism>
<evidence type="ECO:0000256" key="2">
    <source>
        <dbReference type="SAM" id="MobiDB-lite"/>
    </source>
</evidence>
<dbReference type="SUPFAM" id="SSF57959">
    <property type="entry name" value="Leucine zipper domain"/>
    <property type="match status" value="1"/>
</dbReference>
<dbReference type="Gene3D" id="1.20.5.170">
    <property type="match status" value="1"/>
</dbReference>
<feature type="compositionally biased region" description="Low complexity" evidence="2">
    <location>
        <begin position="14"/>
        <end position="25"/>
    </location>
</feature>
<proteinExistence type="predicted"/>
<feature type="compositionally biased region" description="Polar residues" evidence="2">
    <location>
        <begin position="228"/>
        <end position="240"/>
    </location>
</feature>
<feature type="region of interest" description="Disordered" evidence="2">
    <location>
        <begin position="1"/>
        <end position="55"/>
    </location>
</feature>
<dbReference type="Pfam" id="PF00170">
    <property type="entry name" value="bZIP_1"/>
    <property type="match status" value="1"/>
</dbReference>
<dbReference type="GO" id="GO:0003700">
    <property type="term" value="F:DNA-binding transcription factor activity"/>
    <property type="evidence" value="ECO:0007669"/>
    <property type="project" value="InterPro"/>
</dbReference>
<dbReference type="PROSITE" id="PS50217">
    <property type="entry name" value="BZIP"/>
    <property type="match status" value="1"/>
</dbReference>
<feature type="coiled-coil region" evidence="1">
    <location>
        <begin position="75"/>
        <end position="102"/>
    </location>
</feature>
<feature type="compositionally biased region" description="Polar residues" evidence="2">
    <location>
        <begin position="189"/>
        <end position="210"/>
    </location>
</feature>
<dbReference type="SMART" id="SM00338">
    <property type="entry name" value="BRLZ"/>
    <property type="match status" value="1"/>
</dbReference>